<dbReference type="InterPro" id="IPR050476">
    <property type="entry name" value="Insect_CytP450_Detox"/>
</dbReference>
<evidence type="ECO:0000256" key="7">
    <source>
        <dbReference type="ARBA" id="ARBA00022723"/>
    </source>
</evidence>
<dbReference type="AlphaFoldDB" id="A0A6B0V7J4"/>
<dbReference type="InterPro" id="IPR017972">
    <property type="entry name" value="Cyt_P450_CS"/>
</dbReference>
<dbReference type="PROSITE" id="PS00086">
    <property type="entry name" value="CYTOCHROME_P450"/>
    <property type="match status" value="1"/>
</dbReference>
<evidence type="ECO:0000256" key="6">
    <source>
        <dbReference type="ARBA" id="ARBA00022617"/>
    </source>
</evidence>
<keyword evidence="13" id="KW-0472">Membrane</keyword>
<dbReference type="PANTHER" id="PTHR24292:SF102">
    <property type="entry name" value="CYTOCHROME P450 FAMILY-RELATED"/>
    <property type="match status" value="1"/>
</dbReference>
<evidence type="ECO:0000256" key="5">
    <source>
        <dbReference type="ARBA" id="ARBA00010617"/>
    </source>
</evidence>
<evidence type="ECO:0000256" key="3">
    <source>
        <dbReference type="ARBA" id="ARBA00004174"/>
    </source>
</evidence>
<evidence type="ECO:0000256" key="12">
    <source>
        <dbReference type="ARBA" id="ARBA00023033"/>
    </source>
</evidence>
<dbReference type="InterPro" id="IPR001128">
    <property type="entry name" value="Cyt_P450"/>
</dbReference>
<dbReference type="SUPFAM" id="SSF48264">
    <property type="entry name" value="Cytochrome P450"/>
    <property type="match status" value="1"/>
</dbReference>
<evidence type="ECO:0000256" key="8">
    <source>
        <dbReference type="ARBA" id="ARBA00022824"/>
    </source>
</evidence>
<evidence type="ECO:0000256" key="9">
    <source>
        <dbReference type="ARBA" id="ARBA00022848"/>
    </source>
</evidence>
<evidence type="ECO:0000256" key="10">
    <source>
        <dbReference type="ARBA" id="ARBA00023002"/>
    </source>
</evidence>
<comment type="cofactor">
    <cofactor evidence="1 14">
        <name>heme</name>
        <dbReference type="ChEBI" id="CHEBI:30413"/>
    </cofactor>
</comment>
<comment type="subcellular location">
    <subcellularLocation>
        <location evidence="4">Endoplasmic reticulum membrane</location>
        <topology evidence="4">Peripheral membrane protein</topology>
    </subcellularLocation>
    <subcellularLocation>
        <location evidence="3">Microsome membrane</location>
        <topology evidence="3">Peripheral membrane protein</topology>
    </subcellularLocation>
</comment>
<keyword evidence="9" id="KW-0492">Microsome</keyword>
<accession>A0A6B0V7J4</accession>
<evidence type="ECO:0000256" key="14">
    <source>
        <dbReference type="PIRSR" id="PIRSR602403-1"/>
    </source>
</evidence>
<proteinExistence type="inferred from homology"/>
<evidence type="ECO:0000256" key="16">
    <source>
        <dbReference type="SAM" id="MobiDB-lite"/>
    </source>
</evidence>
<dbReference type="InterPro" id="IPR036396">
    <property type="entry name" value="Cyt_P450_sf"/>
</dbReference>
<keyword evidence="7 14" id="KW-0479">Metal-binding</keyword>
<feature type="region of interest" description="Disordered" evidence="16">
    <location>
        <begin position="91"/>
        <end position="111"/>
    </location>
</feature>
<keyword evidence="11 14" id="KW-0408">Iron</keyword>
<evidence type="ECO:0000256" key="13">
    <source>
        <dbReference type="ARBA" id="ARBA00023136"/>
    </source>
</evidence>
<evidence type="ECO:0000256" key="4">
    <source>
        <dbReference type="ARBA" id="ARBA00004406"/>
    </source>
</evidence>
<protein>
    <recommendedName>
        <fullName evidence="18">Cytochrome</fullName>
    </recommendedName>
</protein>
<keyword evidence="12 15" id="KW-0503">Monooxygenase</keyword>
<dbReference type="Pfam" id="PF00067">
    <property type="entry name" value="p450"/>
    <property type="match status" value="1"/>
</dbReference>
<evidence type="ECO:0008006" key="18">
    <source>
        <dbReference type="Google" id="ProtNLM"/>
    </source>
</evidence>
<evidence type="ECO:0000256" key="15">
    <source>
        <dbReference type="RuleBase" id="RU000461"/>
    </source>
</evidence>
<organism evidence="17">
    <name type="scientific">Ixodes ricinus</name>
    <name type="common">Common tick</name>
    <name type="synonym">Acarus ricinus</name>
    <dbReference type="NCBI Taxonomy" id="34613"/>
    <lineage>
        <taxon>Eukaryota</taxon>
        <taxon>Metazoa</taxon>
        <taxon>Ecdysozoa</taxon>
        <taxon>Arthropoda</taxon>
        <taxon>Chelicerata</taxon>
        <taxon>Arachnida</taxon>
        <taxon>Acari</taxon>
        <taxon>Parasitiformes</taxon>
        <taxon>Ixodida</taxon>
        <taxon>Ixodoidea</taxon>
        <taxon>Ixodidae</taxon>
        <taxon>Ixodinae</taxon>
        <taxon>Ixodes</taxon>
    </lineage>
</organism>
<evidence type="ECO:0000256" key="1">
    <source>
        <dbReference type="ARBA" id="ARBA00001971"/>
    </source>
</evidence>
<evidence type="ECO:0000256" key="11">
    <source>
        <dbReference type="ARBA" id="ARBA00023004"/>
    </source>
</evidence>
<evidence type="ECO:0000256" key="2">
    <source>
        <dbReference type="ARBA" id="ARBA00003690"/>
    </source>
</evidence>
<dbReference type="GO" id="GO:0005506">
    <property type="term" value="F:iron ion binding"/>
    <property type="evidence" value="ECO:0007669"/>
    <property type="project" value="InterPro"/>
</dbReference>
<dbReference type="Gene3D" id="1.10.630.10">
    <property type="entry name" value="Cytochrome P450"/>
    <property type="match status" value="1"/>
</dbReference>
<comment type="function">
    <text evidence="2">May be involved in the metabolism of insect hormones and in the breakdown of synthetic insecticides.</text>
</comment>
<evidence type="ECO:0000313" key="17">
    <source>
        <dbReference type="EMBL" id="MXU98290.1"/>
    </source>
</evidence>
<feature type="binding site" description="axial binding residue" evidence="14">
    <location>
        <position position="266"/>
    </location>
    <ligand>
        <name>heme</name>
        <dbReference type="ChEBI" id="CHEBI:30413"/>
    </ligand>
    <ligandPart>
        <name>Fe</name>
        <dbReference type="ChEBI" id="CHEBI:18248"/>
    </ligandPart>
</feature>
<reference evidence="17" key="1">
    <citation type="submission" date="2019-12" db="EMBL/GenBank/DDBJ databases">
        <title>An insight into the sialome of adult female Ixodes ricinus ticks feeding for 6 days.</title>
        <authorList>
            <person name="Perner J."/>
            <person name="Ribeiro J.M.C."/>
        </authorList>
    </citation>
    <scope>NUCLEOTIDE SEQUENCE</scope>
    <source>
        <strain evidence="17">Semi-engorged</strain>
        <tissue evidence="17">Salivary glands</tissue>
    </source>
</reference>
<keyword evidence="10 15" id="KW-0560">Oxidoreductase</keyword>
<dbReference type="PRINTS" id="PR00465">
    <property type="entry name" value="EP450IV"/>
</dbReference>
<dbReference type="EMBL" id="GIFC01016207">
    <property type="protein sequence ID" value="MXU98290.1"/>
    <property type="molecule type" value="Transcribed_RNA"/>
</dbReference>
<name>A0A6B0V7J4_IXORI</name>
<keyword evidence="8" id="KW-0256">Endoplasmic reticulum</keyword>
<sequence length="325" mass="36756">MRRASTEPFSLFKKTFVLYFSFFRPDCFPEFTLFIQLVLRMIESIQKPGVRKLQDVIAPTLYARKGDPLEHKKRDLLQSLIDAMESDCGGSNAAGDPIGTDEGKTTPPKQSFLSPVEVESNASLVLTAGTVNLSKYSSWLLYLLARHQDVQEKVREEIRTLLQNGGVLNYDAVRKMQYLEQVYLESLRTQSSPSGFVTRLVEKELDAGCVKIPEGVSIVIPTYLLHHDPELWQDPRSFDPERFRPETFESGDAGAYQPFGAGPRNCFAMAFSKKVIMLLAAKVVAKYRLVLSRADQEADLTDNDMEDLLVVGHVKRGLYVKFKKY</sequence>
<dbReference type="GO" id="GO:0020037">
    <property type="term" value="F:heme binding"/>
    <property type="evidence" value="ECO:0007669"/>
    <property type="project" value="InterPro"/>
</dbReference>
<dbReference type="GO" id="GO:0004497">
    <property type="term" value="F:monooxygenase activity"/>
    <property type="evidence" value="ECO:0007669"/>
    <property type="project" value="UniProtKB-KW"/>
</dbReference>
<comment type="similarity">
    <text evidence="5 15">Belongs to the cytochrome P450 family.</text>
</comment>
<dbReference type="PANTHER" id="PTHR24292">
    <property type="entry name" value="CYTOCHROME P450"/>
    <property type="match status" value="1"/>
</dbReference>
<dbReference type="InterPro" id="IPR002403">
    <property type="entry name" value="Cyt_P450_E_grp-IV"/>
</dbReference>
<keyword evidence="6 14" id="KW-0349">Heme</keyword>
<dbReference type="GO" id="GO:0016705">
    <property type="term" value="F:oxidoreductase activity, acting on paired donors, with incorporation or reduction of molecular oxygen"/>
    <property type="evidence" value="ECO:0007669"/>
    <property type="project" value="InterPro"/>
</dbReference>
<dbReference type="GO" id="GO:0005789">
    <property type="term" value="C:endoplasmic reticulum membrane"/>
    <property type="evidence" value="ECO:0007669"/>
    <property type="project" value="UniProtKB-SubCell"/>
</dbReference>